<dbReference type="EMBL" id="AZIL01000787">
    <property type="protein sequence ID" value="EWM26000.1"/>
    <property type="molecule type" value="Genomic_DNA"/>
</dbReference>
<evidence type="ECO:0000256" key="1">
    <source>
        <dbReference type="SAM" id="MobiDB-lite"/>
    </source>
</evidence>
<sequence>MKRQRARGRAGRRAGGRATSSTKAVHAVRLPPWPLPPPLLPSSPSRTPGSLVTTGHCAVKRRGRREGGKEGGKRERREGSKEGRHCHQVFCRRPPLSRSRWPSLQSPIARTLGSMRIRVDPPWPMC</sequence>
<dbReference type="Proteomes" id="UP000019335">
    <property type="component" value="Chromosome 10"/>
</dbReference>
<keyword evidence="3" id="KW-1185">Reference proteome</keyword>
<gene>
    <name evidence="2" type="ORF">Naga_102554g1</name>
</gene>
<organism evidence="2 3">
    <name type="scientific">Nannochloropsis gaditana</name>
    <dbReference type="NCBI Taxonomy" id="72520"/>
    <lineage>
        <taxon>Eukaryota</taxon>
        <taxon>Sar</taxon>
        <taxon>Stramenopiles</taxon>
        <taxon>Ochrophyta</taxon>
        <taxon>Eustigmatophyceae</taxon>
        <taxon>Eustigmatales</taxon>
        <taxon>Monodopsidaceae</taxon>
        <taxon>Nannochloropsis</taxon>
    </lineage>
</organism>
<protein>
    <submittedName>
        <fullName evidence="2">Uncharacterized protein</fullName>
    </submittedName>
</protein>
<evidence type="ECO:0000313" key="3">
    <source>
        <dbReference type="Proteomes" id="UP000019335"/>
    </source>
</evidence>
<proteinExistence type="predicted"/>
<feature type="compositionally biased region" description="Basic and acidic residues" evidence="1">
    <location>
        <begin position="65"/>
        <end position="85"/>
    </location>
</feature>
<name>W7TG60_9STRA</name>
<reference evidence="2 3" key="1">
    <citation type="journal article" date="2014" name="Mol. Plant">
        <title>Chromosome Scale Genome Assembly and Transcriptome Profiling of Nannochloropsis gaditana in Nitrogen Depletion.</title>
        <authorList>
            <person name="Corteggiani Carpinelli E."/>
            <person name="Telatin A."/>
            <person name="Vitulo N."/>
            <person name="Forcato C."/>
            <person name="D'Angelo M."/>
            <person name="Schiavon R."/>
            <person name="Vezzi A."/>
            <person name="Giacometti G.M."/>
            <person name="Morosinotto T."/>
            <person name="Valle G."/>
        </authorList>
    </citation>
    <scope>NUCLEOTIDE SEQUENCE [LARGE SCALE GENOMIC DNA]</scope>
    <source>
        <strain evidence="2 3">B-31</strain>
    </source>
</reference>
<accession>W7TG60</accession>
<feature type="compositionally biased region" description="Basic residues" evidence="1">
    <location>
        <begin position="1"/>
        <end position="15"/>
    </location>
</feature>
<comment type="caution">
    <text evidence="2">The sequence shown here is derived from an EMBL/GenBank/DDBJ whole genome shotgun (WGS) entry which is preliminary data.</text>
</comment>
<dbReference type="AlphaFoldDB" id="W7TG60"/>
<evidence type="ECO:0000313" key="2">
    <source>
        <dbReference type="EMBL" id="EWM26000.1"/>
    </source>
</evidence>
<feature type="compositionally biased region" description="Pro residues" evidence="1">
    <location>
        <begin position="31"/>
        <end position="41"/>
    </location>
</feature>
<feature type="compositionally biased region" description="Low complexity" evidence="1">
    <location>
        <begin position="42"/>
        <end position="51"/>
    </location>
</feature>
<feature type="region of interest" description="Disordered" evidence="1">
    <location>
        <begin position="1"/>
        <end position="86"/>
    </location>
</feature>